<dbReference type="SUPFAM" id="SSF102114">
    <property type="entry name" value="Radical SAM enzymes"/>
    <property type="match status" value="1"/>
</dbReference>
<dbReference type="InterPro" id="IPR058240">
    <property type="entry name" value="rSAM_sf"/>
</dbReference>
<dbReference type="PANTHER" id="PTHR13932">
    <property type="entry name" value="COPROPORPHYRINIGEN III OXIDASE"/>
    <property type="match status" value="1"/>
</dbReference>
<keyword evidence="1" id="KW-0949">S-adenosyl-L-methionine</keyword>
<dbReference type="EMBL" id="JANBPY010003727">
    <property type="protein sequence ID" value="KAJ1950469.1"/>
    <property type="molecule type" value="Genomic_DNA"/>
</dbReference>
<evidence type="ECO:0000256" key="4">
    <source>
        <dbReference type="ARBA" id="ARBA00023014"/>
    </source>
</evidence>
<feature type="non-terminal residue" evidence="6">
    <location>
        <position position="256"/>
    </location>
</feature>
<evidence type="ECO:0000313" key="7">
    <source>
        <dbReference type="Proteomes" id="UP001150925"/>
    </source>
</evidence>
<comment type="caution">
    <text evidence="6">The sequence shown here is derived from an EMBL/GenBank/DDBJ whole genome shotgun (WGS) entry which is preliminary data.</text>
</comment>
<dbReference type="InterPro" id="IPR007197">
    <property type="entry name" value="rSAM"/>
</dbReference>
<dbReference type="AlphaFoldDB" id="A0A9W8DZZ0"/>
<protein>
    <recommendedName>
        <fullName evidence="5">Radical SAM core domain-containing protein</fullName>
    </recommendedName>
</protein>
<feature type="non-terminal residue" evidence="6">
    <location>
        <position position="1"/>
    </location>
</feature>
<dbReference type="InterPro" id="IPR013785">
    <property type="entry name" value="Aldolase_TIM"/>
</dbReference>
<dbReference type="GO" id="GO:0005739">
    <property type="term" value="C:mitochondrion"/>
    <property type="evidence" value="ECO:0007669"/>
    <property type="project" value="TreeGrafter"/>
</dbReference>
<dbReference type="GO" id="GO:0051539">
    <property type="term" value="F:4 iron, 4 sulfur cluster binding"/>
    <property type="evidence" value="ECO:0007669"/>
    <property type="project" value="TreeGrafter"/>
</dbReference>
<dbReference type="PROSITE" id="PS51918">
    <property type="entry name" value="RADICAL_SAM"/>
    <property type="match status" value="1"/>
</dbReference>
<evidence type="ECO:0000256" key="3">
    <source>
        <dbReference type="ARBA" id="ARBA00023004"/>
    </source>
</evidence>
<dbReference type="OrthoDB" id="431409at2759"/>
<keyword evidence="3" id="KW-0408">Iron</keyword>
<keyword evidence="4" id="KW-0411">Iron-sulfur</keyword>
<reference evidence="6" key="1">
    <citation type="submission" date="2022-07" db="EMBL/GenBank/DDBJ databases">
        <title>Phylogenomic reconstructions and comparative analyses of Kickxellomycotina fungi.</title>
        <authorList>
            <person name="Reynolds N.K."/>
            <person name="Stajich J.E."/>
            <person name="Barry K."/>
            <person name="Grigoriev I.V."/>
            <person name="Crous P."/>
            <person name="Smith M.E."/>
        </authorList>
    </citation>
    <scope>NUCLEOTIDE SEQUENCE</scope>
    <source>
        <strain evidence="6">RSA 1196</strain>
    </source>
</reference>
<dbReference type="CDD" id="cd01335">
    <property type="entry name" value="Radical_SAM"/>
    <property type="match status" value="1"/>
</dbReference>
<dbReference type="GO" id="GO:0006779">
    <property type="term" value="P:porphyrin-containing compound biosynthetic process"/>
    <property type="evidence" value="ECO:0007669"/>
    <property type="project" value="TreeGrafter"/>
</dbReference>
<dbReference type="InterPro" id="IPR006638">
    <property type="entry name" value="Elp3/MiaA/NifB-like_rSAM"/>
</dbReference>
<dbReference type="GO" id="GO:0003824">
    <property type="term" value="F:catalytic activity"/>
    <property type="evidence" value="ECO:0007669"/>
    <property type="project" value="InterPro"/>
</dbReference>
<dbReference type="Gene3D" id="3.20.20.70">
    <property type="entry name" value="Aldolase class I"/>
    <property type="match status" value="1"/>
</dbReference>
<evidence type="ECO:0000313" key="6">
    <source>
        <dbReference type="EMBL" id="KAJ1950469.1"/>
    </source>
</evidence>
<name>A0A9W8DZZ0_9FUNG</name>
<dbReference type="Proteomes" id="UP001150925">
    <property type="component" value="Unassembled WGS sequence"/>
</dbReference>
<proteinExistence type="predicted"/>
<gene>
    <name evidence="6" type="ORF">IWQ62_006564</name>
</gene>
<accession>A0A9W8DZZ0</accession>
<dbReference type="PANTHER" id="PTHR13932:SF5">
    <property type="entry name" value="RADICAL S-ADENOSYL METHIONINE DOMAIN-CONTAINING PROTEIN 1, MITOCHONDRIAL"/>
    <property type="match status" value="1"/>
</dbReference>
<evidence type="ECO:0000256" key="1">
    <source>
        <dbReference type="ARBA" id="ARBA00022691"/>
    </source>
</evidence>
<dbReference type="InterPro" id="IPR034505">
    <property type="entry name" value="Coproporphyrinogen-III_oxidase"/>
</dbReference>
<keyword evidence="7" id="KW-1185">Reference proteome</keyword>
<feature type="domain" description="Radical SAM core" evidence="5">
    <location>
        <begin position="1"/>
        <end position="213"/>
    </location>
</feature>
<evidence type="ECO:0000259" key="5">
    <source>
        <dbReference type="PROSITE" id="PS51918"/>
    </source>
</evidence>
<dbReference type="GO" id="GO:0046872">
    <property type="term" value="F:metal ion binding"/>
    <property type="evidence" value="ECO:0007669"/>
    <property type="project" value="UniProtKB-KW"/>
</dbReference>
<evidence type="ECO:0000256" key="2">
    <source>
        <dbReference type="ARBA" id="ARBA00022723"/>
    </source>
</evidence>
<dbReference type="SMART" id="SM00729">
    <property type="entry name" value="Elp3"/>
    <property type="match status" value="1"/>
</dbReference>
<keyword evidence="2" id="KW-0479">Metal-binding</keyword>
<organism evidence="6 7">
    <name type="scientific">Dispira parvispora</name>
    <dbReference type="NCBI Taxonomy" id="1520584"/>
    <lineage>
        <taxon>Eukaryota</taxon>
        <taxon>Fungi</taxon>
        <taxon>Fungi incertae sedis</taxon>
        <taxon>Zoopagomycota</taxon>
        <taxon>Kickxellomycotina</taxon>
        <taxon>Dimargaritomycetes</taxon>
        <taxon>Dimargaritales</taxon>
        <taxon>Dimargaritaceae</taxon>
        <taxon>Dispira</taxon>
    </lineage>
</organism>
<dbReference type="Pfam" id="PF04055">
    <property type="entry name" value="Radical_SAM"/>
    <property type="match status" value="1"/>
</dbReference>
<sequence>FNKYVEANPEYERITHCLLAELTEALKDYRHHTIHSIYFGGGTPSLAPPSTVAQLIELVGRTCHVPQDIEITLEANPTSMETQKLRQFREAGVNRLSMGIQALDDQALRFLGRNHSAKEALGALSQAQELFSHAVTFDLIYGRPNQTMEQWGSELRQALALGSHHVSLYELTLKKGTALYRAYERGDFEPMSSDRLADLYEHTIATCAELGLVQYEVSNFARWYNPLDRSGSSDSFDTRLARSLPAQSKHNTAYWR</sequence>